<reference evidence="1" key="1">
    <citation type="submission" date="2023-07" db="EMBL/GenBank/DDBJ databases">
        <title>Black Yeasts Isolated from many extreme environments.</title>
        <authorList>
            <person name="Coleine C."/>
            <person name="Stajich J.E."/>
            <person name="Selbmann L."/>
        </authorList>
    </citation>
    <scope>NUCLEOTIDE SEQUENCE</scope>
    <source>
        <strain evidence="1">CCFEE 5714</strain>
    </source>
</reference>
<organism evidence="1 2">
    <name type="scientific">Vermiconidia calcicola</name>
    <dbReference type="NCBI Taxonomy" id="1690605"/>
    <lineage>
        <taxon>Eukaryota</taxon>
        <taxon>Fungi</taxon>
        <taxon>Dikarya</taxon>
        <taxon>Ascomycota</taxon>
        <taxon>Pezizomycotina</taxon>
        <taxon>Dothideomycetes</taxon>
        <taxon>Dothideomycetidae</taxon>
        <taxon>Mycosphaerellales</taxon>
        <taxon>Extremaceae</taxon>
        <taxon>Vermiconidia</taxon>
    </lineage>
</organism>
<dbReference type="Proteomes" id="UP001281147">
    <property type="component" value="Unassembled WGS sequence"/>
</dbReference>
<protein>
    <submittedName>
        <fullName evidence="1">Uncharacterized protein</fullName>
    </submittedName>
</protein>
<comment type="caution">
    <text evidence="1">The sequence shown here is derived from an EMBL/GenBank/DDBJ whole genome shotgun (WGS) entry which is preliminary data.</text>
</comment>
<proteinExistence type="predicted"/>
<accession>A0ACC3NJ75</accession>
<name>A0ACC3NJ75_9PEZI</name>
<dbReference type="EMBL" id="JAUTXU010000039">
    <property type="protein sequence ID" value="KAK3717040.1"/>
    <property type="molecule type" value="Genomic_DNA"/>
</dbReference>
<evidence type="ECO:0000313" key="2">
    <source>
        <dbReference type="Proteomes" id="UP001281147"/>
    </source>
</evidence>
<keyword evidence="2" id="KW-1185">Reference proteome</keyword>
<evidence type="ECO:0000313" key="1">
    <source>
        <dbReference type="EMBL" id="KAK3717040.1"/>
    </source>
</evidence>
<sequence>MAAFKGSKHPPEPAYQATPGSILHADREFYTSIVNAERTQVESFVLPIRSGRAWRVPEGHIVRISTPEGPQVGDLNFWNLHNPRERFWASRTKQLHASHVSTFDRLWSVLPYLRPMVTIIADSLGGKDGYGVDEWGGRCHDLLGTRCDPYVNYMLSGDSYDYHCHSNLTRAILPYGLTEFDVHDVINIFQVTGLDKDGKYFMEASPARKDDYIEFFAEQPLLMALSTCPGGDLSAWGWGEGGEGEAQDKKSMLECCRPLKVEVFKITDAKVLEGWVAPQSPAYRGAHGMKVPTGEAGHDI</sequence>
<gene>
    <name evidence="1" type="ORF">LTR37_006095</name>
</gene>